<keyword evidence="3" id="KW-0472">Membrane</keyword>
<organism evidence="5 6">
    <name type="scientific">Tetraparma gracilis</name>
    <dbReference type="NCBI Taxonomy" id="2962635"/>
    <lineage>
        <taxon>Eukaryota</taxon>
        <taxon>Sar</taxon>
        <taxon>Stramenopiles</taxon>
        <taxon>Ochrophyta</taxon>
        <taxon>Bolidophyceae</taxon>
        <taxon>Parmales</taxon>
        <taxon>Triparmaceae</taxon>
        <taxon>Tetraparma</taxon>
    </lineage>
</organism>
<feature type="coiled-coil region" evidence="1">
    <location>
        <begin position="162"/>
        <end position="210"/>
    </location>
</feature>
<gene>
    <name evidence="5" type="ORF">TeGR_g3305</name>
</gene>
<evidence type="ECO:0000313" key="6">
    <source>
        <dbReference type="Proteomes" id="UP001165060"/>
    </source>
</evidence>
<feature type="chain" id="PRO_5046850845" evidence="4">
    <location>
        <begin position="24"/>
        <end position="280"/>
    </location>
</feature>
<reference evidence="5 6" key="1">
    <citation type="journal article" date="2023" name="Commun. Biol.">
        <title>Genome analysis of Parmales, the sister group of diatoms, reveals the evolutionary specialization of diatoms from phago-mixotrophs to photoautotrophs.</title>
        <authorList>
            <person name="Ban H."/>
            <person name="Sato S."/>
            <person name="Yoshikawa S."/>
            <person name="Yamada K."/>
            <person name="Nakamura Y."/>
            <person name="Ichinomiya M."/>
            <person name="Sato N."/>
            <person name="Blanc-Mathieu R."/>
            <person name="Endo H."/>
            <person name="Kuwata A."/>
            <person name="Ogata H."/>
        </authorList>
    </citation>
    <scope>NUCLEOTIDE SEQUENCE [LARGE SCALE GENOMIC DNA]</scope>
</reference>
<feature type="transmembrane region" description="Helical" evidence="3">
    <location>
        <begin position="257"/>
        <end position="279"/>
    </location>
</feature>
<evidence type="ECO:0000256" key="1">
    <source>
        <dbReference type="SAM" id="Coils"/>
    </source>
</evidence>
<sequence length="280" mass="29431">MASLASLLLLLLSLTLLPHYALPFGLAPTSRCLPSLRRSCDSAAHRASSQLRSSPADADADNTPADPSSLSQDTLSLLRSIEAPSPDSPAAAPDELDAIISSLGEVGGGQPSANLTKALRSLVDDSFLDGDRELESTAAELRALFSEEILAKTQRPEVARMLEEDRRRLERGEAQVNSLLGKVEREKEAVSDAVRDLERLSEEASRMTSQDPAARLLGFRDAPIVKKAALVAALLFPLRAVSELAGLALAGGAGGGGGAFVAVLVQFGIGIAAGFYFFLP</sequence>
<keyword evidence="1" id="KW-0175">Coiled coil</keyword>
<keyword evidence="3" id="KW-0812">Transmembrane</keyword>
<name>A0ABQ6N8P2_9STRA</name>
<comment type="caution">
    <text evidence="5">The sequence shown here is derived from an EMBL/GenBank/DDBJ whole genome shotgun (WGS) entry which is preliminary data.</text>
</comment>
<evidence type="ECO:0000256" key="4">
    <source>
        <dbReference type="SAM" id="SignalP"/>
    </source>
</evidence>
<accession>A0ABQ6N8P2</accession>
<feature type="compositionally biased region" description="Low complexity" evidence="2">
    <location>
        <begin position="53"/>
        <end position="69"/>
    </location>
</feature>
<evidence type="ECO:0000256" key="3">
    <source>
        <dbReference type="SAM" id="Phobius"/>
    </source>
</evidence>
<evidence type="ECO:0000313" key="5">
    <source>
        <dbReference type="EMBL" id="GMI42595.1"/>
    </source>
</evidence>
<dbReference type="EMBL" id="BRYB01002297">
    <property type="protein sequence ID" value="GMI42595.1"/>
    <property type="molecule type" value="Genomic_DNA"/>
</dbReference>
<keyword evidence="3" id="KW-1133">Transmembrane helix</keyword>
<protein>
    <submittedName>
        <fullName evidence="5">Uncharacterized protein</fullName>
    </submittedName>
</protein>
<dbReference type="Proteomes" id="UP001165060">
    <property type="component" value="Unassembled WGS sequence"/>
</dbReference>
<feature type="region of interest" description="Disordered" evidence="2">
    <location>
        <begin position="44"/>
        <end position="73"/>
    </location>
</feature>
<keyword evidence="4" id="KW-0732">Signal</keyword>
<feature type="signal peptide" evidence="4">
    <location>
        <begin position="1"/>
        <end position="23"/>
    </location>
</feature>
<proteinExistence type="predicted"/>
<evidence type="ECO:0000256" key="2">
    <source>
        <dbReference type="SAM" id="MobiDB-lite"/>
    </source>
</evidence>
<keyword evidence="6" id="KW-1185">Reference proteome</keyword>